<dbReference type="PANTHER" id="PTHR42901:SF1">
    <property type="entry name" value="ALCOHOL DEHYDROGENASE"/>
    <property type="match status" value="1"/>
</dbReference>
<dbReference type="GO" id="GO:0016616">
    <property type="term" value="F:oxidoreductase activity, acting on the CH-OH group of donors, NAD or NADP as acceptor"/>
    <property type="evidence" value="ECO:0007669"/>
    <property type="project" value="UniProtKB-ARBA"/>
</dbReference>
<sequence>MSTRIAVVTGASSGIGRATARRLAQDGFEVICAARRTDRIEELAREIGGRAVTCDVTRPEDIARLAEAAGDRVDVLVANAGGALGTDYVAQADFAEWRTMYDTNVIGVAASIQALLPALTRAHGVIVTVGSVAALTAYEGGAGYCGVKAAVRSMMQSLRLELWDQPVRVCEVDPGMVKSDEFSLVRFHGDRERAEQVYAGVRQPLTQEDIADCIAYAATVPEHVNIDQLVVRPRAQAAAHKVFREPTD</sequence>
<dbReference type="Proteomes" id="UP000557772">
    <property type="component" value="Unassembled WGS sequence"/>
</dbReference>
<comment type="similarity">
    <text evidence="1 3">Belongs to the short-chain dehydrogenases/reductases (SDR) family.</text>
</comment>
<dbReference type="FunFam" id="3.40.50.720:FF:000047">
    <property type="entry name" value="NADP-dependent L-serine/L-allo-threonine dehydrogenase"/>
    <property type="match status" value="1"/>
</dbReference>
<organism evidence="4 5">
    <name type="scientific">Flexivirga aerilata</name>
    <dbReference type="NCBI Taxonomy" id="1656889"/>
    <lineage>
        <taxon>Bacteria</taxon>
        <taxon>Bacillati</taxon>
        <taxon>Actinomycetota</taxon>
        <taxon>Actinomycetes</taxon>
        <taxon>Micrococcales</taxon>
        <taxon>Dermacoccaceae</taxon>
        <taxon>Flexivirga</taxon>
    </lineage>
</organism>
<dbReference type="PANTHER" id="PTHR42901">
    <property type="entry name" value="ALCOHOL DEHYDROGENASE"/>
    <property type="match status" value="1"/>
</dbReference>
<dbReference type="PRINTS" id="PR00081">
    <property type="entry name" value="GDHRDH"/>
</dbReference>
<dbReference type="InterPro" id="IPR002347">
    <property type="entry name" value="SDR_fam"/>
</dbReference>
<dbReference type="EMBL" id="JABENB010000001">
    <property type="protein sequence ID" value="NNG37904.1"/>
    <property type="molecule type" value="Genomic_DNA"/>
</dbReference>
<evidence type="ECO:0000313" key="5">
    <source>
        <dbReference type="Proteomes" id="UP000557772"/>
    </source>
</evidence>
<reference evidence="4 5" key="1">
    <citation type="submission" date="2020-05" db="EMBL/GenBank/DDBJ databases">
        <title>Flexivirga sp. ID2601S isolated from air conditioner.</title>
        <authorList>
            <person name="Kim D.H."/>
        </authorList>
    </citation>
    <scope>NUCLEOTIDE SEQUENCE [LARGE SCALE GENOMIC DNA]</scope>
    <source>
        <strain evidence="4 5">ID2601S</strain>
    </source>
</reference>
<evidence type="ECO:0000256" key="2">
    <source>
        <dbReference type="ARBA" id="ARBA00023002"/>
    </source>
</evidence>
<gene>
    <name evidence="4" type="ORF">HJ588_01260</name>
</gene>
<name>A0A849AAF7_9MICO</name>
<dbReference type="AlphaFoldDB" id="A0A849AAF7"/>
<dbReference type="PRINTS" id="PR00080">
    <property type="entry name" value="SDRFAMILY"/>
</dbReference>
<evidence type="ECO:0000256" key="1">
    <source>
        <dbReference type="ARBA" id="ARBA00006484"/>
    </source>
</evidence>
<comment type="caution">
    <text evidence="4">The sequence shown here is derived from an EMBL/GenBank/DDBJ whole genome shotgun (WGS) entry which is preliminary data.</text>
</comment>
<proteinExistence type="inferred from homology"/>
<evidence type="ECO:0000313" key="4">
    <source>
        <dbReference type="EMBL" id="NNG37904.1"/>
    </source>
</evidence>
<evidence type="ECO:0000256" key="3">
    <source>
        <dbReference type="RuleBase" id="RU000363"/>
    </source>
</evidence>
<keyword evidence="5" id="KW-1185">Reference proteome</keyword>
<dbReference type="Gene3D" id="3.40.50.720">
    <property type="entry name" value="NAD(P)-binding Rossmann-like Domain"/>
    <property type="match status" value="1"/>
</dbReference>
<dbReference type="RefSeq" id="WP_171151202.1">
    <property type="nucleotide sequence ID" value="NZ_JABENB010000001.1"/>
</dbReference>
<dbReference type="Pfam" id="PF00106">
    <property type="entry name" value="adh_short"/>
    <property type="match status" value="1"/>
</dbReference>
<dbReference type="InterPro" id="IPR036291">
    <property type="entry name" value="NAD(P)-bd_dom_sf"/>
</dbReference>
<accession>A0A849AAF7</accession>
<protein>
    <submittedName>
        <fullName evidence="4">SDR family oxidoreductase</fullName>
    </submittedName>
</protein>
<keyword evidence="2" id="KW-0560">Oxidoreductase</keyword>
<dbReference type="SUPFAM" id="SSF51735">
    <property type="entry name" value="NAD(P)-binding Rossmann-fold domains"/>
    <property type="match status" value="1"/>
</dbReference>